<dbReference type="Proteomes" id="UP001303046">
    <property type="component" value="Unassembled WGS sequence"/>
</dbReference>
<dbReference type="EMBL" id="JAVFWL010000005">
    <property type="protein sequence ID" value="KAK6755192.1"/>
    <property type="molecule type" value="Genomic_DNA"/>
</dbReference>
<sequence>MSERGDRKHLAKKHASICYCESSFQFKTSKRLTSVRLHLVLVKAEVYSTGSDNMLEFRTVFNHEHDTTNNSSAYSKSESCSLCRIINQQTNFYGIPPARSELRRL</sequence>
<evidence type="ECO:0000313" key="1">
    <source>
        <dbReference type="EMBL" id="KAK6755192.1"/>
    </source>
</evidence>
<organism evidence="1 2">
    <name type="scientific">Necator americanus</name>
    <name type="common">Human hookworm</name>
    <dbReference type="NCBI Taxonomy" id="51031"/>
    <lineage>
        <taxon>Eukaryota</taxon>
        <taxon>Metazoa</taxon>
        <taxon>Ecdysozoa</taxon>
        <taxon>Nematoda</taxon>
        <taxon>Chromadorea</taxon>
        <taxon>Rhabditida</taxon>
        <taxon>Rhabditina</taxon>
        <taxon>Rhabditomorpha</taxon>
        <taxon>Strongyloidea</taxon>
        <taxon>Ancylostomatidae</taxon>
        <taxon>Bunostominae</taxon>
        <taxon>Necator</taxon>
    </lineage>
</organism>
<comment type="caution">
    <text evidence="1">The sequence shown here is derived from an EMBL/GenBank/DDBJ whole genome shotgun (WGS) entry which is preliminary data.</text>
</comment>
<evidence type="ECO:0008006" key="3">
    <source>
        <dbReference type="Google" id="ProtNLM"/>
    </source>
</evidence>
<name>A0ABR1DXM9_NECAM</name>
<reference evidence="1 2" key="1">
    <citation type="submission" date="2023-08" db="EMBL/GenBank/DDBJ databases">
        <title>A Necator americanus chromosomal reference genome.</title>
        <authorList>
            <person name="Ilik V."/>
            <person name="Petrzelkova K.J."/>
            <person name="Pardy F."/>
            <person name="Fuh T."/>
            <person name="Niatou-Singa F.S."/>
            <person name="Gouil Q."/>
            <person name="Baker L."/>
            <person name="Ritchie M.E."/>
            <person name="Jex A.R."/>
            <person name="Gazzola D."/>
            <person name="Li H."/>
            <person name="Toshio Fujiwara R."/>
            <person name="Zhan B."/>
            <person name="Aroian R.V."/>
            <person name="Pafco B."/>
            <person name="Schwarz E.M."/>
        </authorList>
    </citation>
    <scope>NUCLEOTIDE SEQUENCE [LARGE SCALE GENOMIC DNA]</scope>
    <source>
        <strain evidence="1 2">Aroian</strain>
        <tissue evidence="1">Whole animal</tissue>
    </source>
</reference>
<gene>
    <name evidence="1" type="primary">Necator_chrV.g18685</name>
    <name evidence="1" type="ORF">RB195_013894</name>
</gene>
<proteinExistence type="predicted"/>
<keyword evidence="2" id="KW-1185">Reference proteome</keyword>
<accession>A0ABR1DXM9</accession>
<evidence type="ECO:0000313" key="2">
    <source>
        <dbReference type="Proteomes" id="UP001303046"/>
    </source>
</evidence>
<protein>
    <recommendedName>
        <fullName evidence="3">FLYWCH-type domain-containing protein</fullName>
    </recommendedName>
</protein>